<accession>A0ABR2R252</accession>
<comment type="caution">
    <text evidence="1">The sequence shown here is derived from an EMBL/GenBank/DDBJ whole genome shotgun (WGS) entry which is preliminary data.</text>
</comment>
<protein>
    <submittedName>
        <fullName evidence="1">Uncharacterized protein</fullName>
    </submittedName>
</protein>
<reference evidence="1 2" key="1">
    <citation type="journal article" date="2024" name="G3 (Bethesda)">
        <title>Genome assembly of Hibiscus sabdariffa L. provides insights into metabolisms of medicinal natural products.</title>
        <authorList>
            <person name="Kim T."/>
        </authorList>
    </citation>
    <scope>NUCLEOTIDE SEQUENCE [LARGE SCALE GENOMIC DNA]</scope>
    <source>
        <strain evidence="1">TK-2024</strain>
        <tissue evidence="1">Old leaves</tissue>
    </source>
</reference>
<dbReference type="Proteomes" id="UP001396334">
    <property type="component" value="Unassembled WGS sequence"/>
</dbReference>
<evidence type="ECO:0000313" key="1">
    <source>
        <dbReference type="EMBL" id="KAK9006985.1"/>
    </source>
</evidence>
<name>A0ABR2R252_9ROSI</name>
<sequence>MRFLFIRSGFTYQYGTQDLNFLLWFDLTNHDLLNFQQTTAYPLQNYACSVDVSDLGEEPRDVGLIMYSRQNSHGFRHKQCDERAIIVGGGLIGRLGSKPRVKRQSLRALQAAIAEREAQNNKIRKANELWVRWIREANMWVHHLLPLIENDPSIRDAMEKLNIKKN</sequence>
<proteinExistence type="predicted"/>
<evidence type="ECO:0000313" key="2">
    <source>
        <dbReference type="Proteomes" id="UP001396334"/>
    </source>
</evidence>
<dbReference type="EMBL" id="JBBPBN010000028">
    <property type="protein sequence ID" value="KAK9006985.1"/>
    <property type="molecule type" value="Genomic_DNA"/>
</dbReference>
<keyword evidence="2" id="KW-1185">Reference proteome</keyword>
<gene>
    <name evidence="1" type="ORF">V6N11_019314</name>
</gene>
<organism evidence="1 2">
    <name type="scientific">Hibiscus sabdariffa</name>
    <name type="common">roselle</name>
    <dbReference type="NCBI Taxonomy" id="183260"/>
    <lineage>
        <taxon>Eukaryota</taxon>
        <taxon>Viridiplantae</taxon>
        <taxon>Streptophyta</taxon>
        <taxon>Embryophyta</taxon>
        <taxon>Tracheophyta</taxon>
        <taxon>Spermatophyta</taxon>
        <taxon>Magnoliopsida</taxon>
        <taxon>eudicotyledons</taxon>
        <taxon>Gunneridae</taxon>
        <taxon>Pentapetalae</taxon>
        <taxon>rosids</taxon>
        <taxon>malvids</taxon>
        <taxon>Malvales</taxon>
        <taxon>Malvaceae</taxon>
        <taxon>Malvoideae</taxon>
        <taxon>Hibiscus</taxon>
    </lineage>
</organism>